<comment type="caution">
    <text evidence="1">The sequence shown here is derived from an EMBL/GenBank/DDBJ whole genome shotgun (WGS) entry which is preliminary data.</text>
</comment>
<accession>A0A4Y2SWJ6</accession>
<protein>
    <submittedName>
        <fullName evidence="1">Uncharacterized protein</fullName>
    </submittedName>
</protein>
<sequence>MHPRWGWGRKRRLPPLRKDFIVLEVSRQHLAVVNDSEGRFRPYKRHFLSVSLVLTRKQRTCVVFLGAMRGGINYRKRCLQLRIVCLKCQCLFRLFPLNEPVFKCLKDVRRIEITIARLLVCEKE</sequence>
<name>A0A4Y2SWJ6_ARAVE</name>
<evidence type="ECO:0000313" key="2">
    <source>
        <dbReference type="Proteomes" id="UP000499080"/>
    </source>
</evidence>
<dbReference type="AlphaFoldDB" id="A0A4Y2SWJ6"/>
<dbReference type="EMBL" id="BGPR01024549">
    <property type="protein sequence ID" value="GBN92724.1"/>
    <property type="molecule type" value="Genomic_DNA"/>
</dbReference>
<reference evidence="1 2" key="1">
    <citation type="journal article" date="2019" name="Sci. Rep.">
        <title>Orb-weaving spider Araneus ventricosus genome elucidates the spidroin gene catalogue.</title>
        <authorList>
            <person name="Kono N."/>
            <person name="Nakamura H."/>
            <person name="Ohtoshi R."/>
            <person name="Moran D.A.P."/>
            <person name="Shinohara A."/>
            <person name="Yoshida Y."/>
            <person name="Fujiwara M."/>
            <person name="Mori M."/>
            <person name="Tomita M."/>
            <person name="Arakawa K."/>
        </authorList>
    </citation>
    <scope>NUCLEOTIDE SEQUENCE [LARGE SCALE GENOMIC DNA]</scope>
</reference>
<proteinExistence type="predicted"/>
<gene>
    <name evidence="1" type="ORF">AVEN_71276_1</name>
</gene>
<organism evidence="1 2">
    <name type="scientific">Araneus ventricosus</name>
    <name type="common">Orbweaver spider</name>
    <name type="synonym">Epeira ventricosa</name>
    <dbReference type="NCBI Taxonomy" id="182803"/>
    <lineage>
        <taxon>Eukaryota</taxon>
        <taxon>Metazoa</taxon>
        <taxon>Ecdysozoa</taxon>
        <taxon>Arthropoda</taxon>
        <taxon>Chelicerata</taxon>
        <taxon>Arachnida</taxon>
        <taxon>Araneae</taxon>
        <taxon>Araneomorphae</taxon>
        <taxon>Entelegynae</taxon>
        <taxon>Araneoidea</taxon>
        <taxon>Araneidae</taxon>
        <taxon>Araneus</taxon>
    </lineage>
</organism>
<evidence type="ECO:0000313" key="1">
    <source>
        <dbReference type="EMBL" id="GBN92724.1"/>
    </source>
</evidence>
<keyword evidence="2" id="KW-1185">Reference proteome</keyword>
<dbReference type="Proteomes" id="UP000499080">
    <property type="component" value="Unassembled WGS sequence"/>
</dbReference>